<dbReference type="InterPro" id="IPR009057">
    <property type="entry name" value="Homeodomain-like_sf"/>
</dbReference>
<comment type="caution">
    <text evidence="5">The sequence shown here is derived from an EMBL/GenBank/DDBJ whole genome shotgun (WGS) entry which is preliminary data.</text>
</comment>
<gene>
    <name evidence="5" type="ORF">E1757_04175</name>
</gene>
<keyword evidence="2" id="KW-0238">DNA-binding</keyword>
<dbReference type="Gene3D" id="1.10.10.60">
    <property type="entry name" value="Homeodomain-like"/>
    <property type="match status" value="2"/>
</dbReference>
<organism evidence="5 6">
    <name type="scientific">Paenibacillus piri</name>
    <dbReference type="NCBI Taxonomy" id="2547395"/>
    <lineage>
        <taxon>Bacteria</taxon>
        <taxon>Bacillati</taxon>
        <taxon>Bacillota</taxon>
        <taxon>Bacilli</taxon>
        <taxon>Bacillales</taxon>
        <taxon>Paenibacillaceae</taxon>
        <taxon>Paenibacillus</taxon>
    </lineage>
</organism>
<dbReference type="Proteomes" id="UP000295636">
    <property type="component" value="Unassembled WGS sequence"/>
</dbReference>
<keyword evidence="6" id="KW-1185">Reference proteome</keyword>
<evidence type="ECO:0000256" key="2">
    <source>
        <dbReference type="ARBA" id="ARBA00023125"/>
    </source>
</evidence>
<keyword evidence="3" id="KW-0804">Transcription</keyword>
<dbReference type="EMBL" id="SMRT01000001">
    <property type="protein sequence ID" value="TDG00822.1"/>
    <property type="molecule type" value="Genomic_DNA"/>
</dbReference>
<dbReference type="InterPro" id="IPR037923">
    <property type="entry name" value="HTH-like"/>
</dbReference>
<dbReference type="AlphaFoldDB" id="A0A4R5KXM7"/>
<dbReference type="PANTHER" id="PTHR43280:SF2">
    <property type="entry name" value="HTH-TYPE TRANSCRIPTIONAL REGULATOR EXSA"/>
    <property type="match status" value="1"/>
</dbReference>
<dbReference type="Pfam" id="PF12833">
    <property type="entry name" value="HTH_18"/>
    <property type="match status" value="1"/>
</dbReference>
<accession>A0A4R5KXM7</accession>
<dbReference type="SUPFAM" id="SSF51215">
    <property type="entry name" value="Regulatory protein AraC"/>
    <property type="match status" value="1"/>
</dbReference>
<evidence type="ECO:0000256" key="1">
    <source>
        <dbReference type="ARBA" id="ARBA00023015"/>
    </source>
</evidence>
<evidence type="ECO:0000259" key="4">
    <source>
        <dbReference type="PROSITE" id="PS01124"/>
    </source>
</evidence>
<dbReference type="GO" id="GO:0043565">
    <property type="term" value="F:sequence-specific DNA binding"/>
    <property type="evidence" value="ECO:0007669"/>
    <property type="project" value="InterPro"/>
</dbReference>
<dbReference type="SUPFAM" id="SSF46689">
    <property type="entry name" value="Homeodomain-like"/>
    <property type="match status" value="2"/>
</dbReference>
<evidence type="ECO:0000256" key="3">
    <source>
        <dbReference type="ARBA" id="ARBA00023163"/>
    </source>
</evidence>
<dbReference type="PROSITE" id="PS01124">
    <property type="entry name" value="HTH_ARAC_FAMILY_2"/>
    <property type="match status" value="1"/>
</dbReference>
<dbReference type="PROSITE" id="PS00041">
    <property type="entry name" value="HTH_ARAC_FAMILY_1"/>
    <property type="match status" value="1"/>
</dbReference>
<dbReference type="SMART" id="SM00342">
    <property type="entry name" value="HTH_ARAC"/>
    <property type="match status" value="1"/>
</dbReference>
<dbReference type="InterPro" id="IPR018062">
    <property type="entry name" value="HTH_AraC-typ_CS"/>
</dbReference>
<dbReference type="InterPro" id="IPR018060">
    <property type="entry name" value="HTH_AraC"/>
</dbReference>
<feature type="domain" description="HTH araC/xylS-type" evidence="4">
    <location>
        <begin position="249"/>
        <end position="347"/>
    </location>
</feature>
<evidence type="ECO:0000313" key="5">
    <source>
        <dbReference type="EMBL" id="TDG00822.1"/>
    </source>
</evidence>
<name>A0A4R5KXM7_9BACL</name>
<reference evidence="5 6" key="1">
    <citation type="submission" date="2019-03" db="EMBL/GenBank/DDBJ databases">
        <title>This is whole genome sequence of Paenibacillus sp MS74 strain.</title>
        <authorList>
            <person name="Trinh H.N."/>
        </authorList>
    </citation>
    <scope>NUCLEOTIDE SEQUENCE [LARGE SCALE GENOMIC DNA]</scope>
    <source>
        <strain evidence="5 6">MS74</strain>
    </source>
</reference>
<protein>
    <submittedName>
        <fullName evidence="5">AraC family transcriptional regulator</fullName>
    </submittedName>
</protein>
<proteinExistence type="predicted"/>
<dbReference type="GO" id="GO:0003700">
    <property type="term" value="F:DNA-binding transcription factor activity"/>
    <property type="evidence" value="ECO:0007669"/>
    <property type="project" value="InterPro"/>
</dbReference>
<dbReference type="PANTHER" id="PTHR43280">
    <property type="entry name" value="ARAC-FAMILY TRANSCRIPTIONAL REGULATOR"/>
    <property type="match status" value="1"/>
</dbReference>
<evidence type="ECO:0000313" key="6">
    <source>
        <dbReference type="Proteomes" id="UP000295636"/>
    </source>
</evidence>
<dbReference type="OrthoDB" id="2541027at2"/>
<keyword evidence="1" id="KW-0805">Transcription regulation</keyword>
<sequence length="377" mass="43158">MLRCEIIWARPCFILHSKINYCRVRSPVGQLLVYYSIKGSYFLPDPSFRTTASPSLKGGQIYQIWQNKKLPKEGAPLENRSSLSDRRFPRIRMAGDFTVKAGWTLDKRQLYEYELVYFPAGTQTRYTVEDKYYILDEPCFILTRPLEPHMYQFDSLQPTRHLFIHFDIDLPAADRPACSILSPGSASLIPSAQISILPGLLKQIIHLASAKPIRWMERGALLLYTLLTELDAAASDIGSMESPPPSQISKALQYIDHHLTRSLSVAEIARDSGWTHEHFTRVFVQAVGVSPQSFIARRRIEKASQLLIQTNSSIKEIAYAVGFRDEHYFSRCFSKIKGRSASDYRNQFSDPRAQHLAPAEAYTAAYPMNRYFIYSRE</sequence>